<keyword evidence="4" id="KW-1185">Reference proteome</keyword>
<sequence length="765" mass="81477">MKQQQRKALALAAVLALSSLAAAAQAPARPAARGAQAAHAAADAGYKAYARRDYAAAMAAAQRAVQLAPARRDYWLLLAQSQLALGRADEAEQSLNRAAQASGDDAALARARADWSRSRALVAGEAMYKALQAGDVRGAITQGTEAVRLAPENAAFRLVLVHALLRDNRHADAERVATETIALLPDSAAPLALRAYARQGLNRPSDAAADLERALQQRGVQPAHQRQLRLLAADLALAQGNAQRAADLLAAFPADDAEAASRRELARQRIAGTAPAYALRAPGIDCSNVEASQTCILLAAAVPPQPGFANATAAYRALEERDVQRALAQARLATQASPGQRDWHLMHMNAALAAGEQAEAERAATAALALGADPVVLAQRSSIRRGLGDVAGANADAEAALQSGALPPQREAALLAELGRTREARARLATLPPTAQTPAANLDMAYLSTRVGDDKAAREAFARADAAGGLPPTSLLDAGYAAMRSHQDGEAVAYFKRAIDAVNGLQLKMEPQMVYDTRRTIADVSRKWGVLASITMRNGSGVQPGFGQVGGGGGRRTWQAGAEAYYRPWGFRNGQFVELFARGFATLDDQAGGNTGGDSFQGGVGVRWKPLTAQNLVLSFSRVFGPNVNDDWLAQIGYSLDYGTDLRVDARSWWTSRMYAEIGHYLENGNTYGIAQAMLGRSYLVGGDGRTVLFPHGFVGVEYSSNDPVAKTSAGIGPGVSLRRWFREDTYNAPRSYWDLTLQYRARLSGDDRMRGLFLNGLLSY</sequence>
<evidence type="ECO:0000313" key="4">
    <source>
        <dbReference type="Proteomes" id="UP000806285"/>
    </source>
</evidence>
<feature type="domain" description="Bacteriophage N4 adsorption protein A C-terminal" evidence="2">
    <location>
        <begin position="592"/>
        <end position="759"/>
    </location>
</feature>
<comment type="caution">
    <text evidence="3">The sequence shown here is derived from an EMBL/GenBank/DDBJ whole genome shotgun (WGS) entry which is preliminary data.</text>
</comment>
<feature type="signal peptide" evidence="1">
    <location>
        <begin position="1"/>
        <end position="23"/>
    </location>
</feature>
<dbReference type="EMBL" id="JADDIV010000003">
    <property type="protein sequence ID" value="MBE7367751.1"/>
    <property type="molecule type" value="Genomic_DNA"/>
</dbReference>
<evidence type="ECO:0000313" key="3">
    <source>
        <dbReference type="EMBL" id="MBE7367751.1"/>
    </source>
</evidence>
<reference evidence="3 4" key="1">
    <citation type="submission" date="2020-10" db="EMBL/GenBank/DDBJ databases">
        <title>Ramlibacter sp. HM2 16S ribosomal RNA gene Genome sequencing and assembly.</title>
        <authorList>
            <person name="Kang M."/>
        </authorList>
    </citation>
    <scope>NUCLEOTIDE SEQUENCE [LARGE SCALE GENOMIC DNA]</scope>
    <source>
        <strain evidence="3 4">HM2</strain>
    </source>
</reference>
<dbReference type="Pfam" id="PF13283">
    <property type="entry name" value="NfrA_C"/>
    <property type="match status" value="1"/>
</dbReference>
<dbReference type="Gene3D" id="1.25.40.10">
    <property type="entry name" value="Tetratricopeptide repeat domain"/>
    <property type="match status" value="3"/>
</dbReference>
<dbReference type="SUPFAM" id="SSF48452">
    <property type="entry name" value="TPR-like"/>
    <property type="match status" value="3"/>
</dbReference>
<gene>
    <name evidence="3" type="ORF">IM787_09250</name>
</gene>
<dbReference type="InterPro" id="IPR019734">
    <property type="entry name" value="TPR_rpt"/>
</dbReference>
<accession>A0ABR9S2L5</accession>
<evidence type="ECO:0000259" key="2">
    <source>
        <dbReference type="Pfam" id="PF13283"/>
    </source>
</evidence>
<dbReference type="InterPro" id="IPR025137">
    <property type="entry name" value="NfrA_C"/>
</dbReference>
<feature type="chain" id="PRO_5047051798" evidence="1">
    <location>
        <begin position="24"/>
        <end position="765"/>
    </location>
</feature>
<name>A0ABR9S2L5_9BURK</name>
<protein>
    <submittedName>
        <fullName evidence="3">Tetratricopeptide repeat protein</fullName>
    </submittedName>
</protein>
<dbReference type="Proteomes" id="UP000806285">
    <property type="component" value="Unassembled WGS sequence"/>
</dbReference>
<dbReference type="InterPro" id="IPR011990">
    <property type="entry name" value="TPR-like_helical_dom_sf"/>
</dbReference>
<evidence type="ECO:0000256" key="1">
    <source>
        <dbReference type="SAM" id="SignalP"/>
    </source>
</evidence>
<keyword evidence="1" id="KW-0732">Signal</keyword>
<dbReference type="RefSeq" id="WP_193676395.1">
    <property type="nucleotide sequence ID" value="NZ_JADDIV010000003.1"/>
</dbReference>
<dbReference type="SMART" id="SM00028">
    <property type="entry name" value="TPR"/>
    <property type="match status" value="4"/>
</dbReference>
<proteinExistence type="predicted"/>
<organism evidence="3 4">
    <name type="scientific">Ramlibacter pallidus</name>
    <dbReference type="NCBI Taxonomy" id="2780087"/>
    <lineage>
        <taxon>Bacteria</taxon>
        <taxon>Pseudomonadati</taxon>
        <taxon>Pseudomonadota</taxon>
        <taxon>Betaproteobacteria</taxon>
        <taxon>Burkholderiales</taxon>
        <taxon>Comamonadaceae</taxon>
        <taxon>Ramlibacter</taxon>
    </lineage>
</organism>